<evidence type="ECO:0000256" key="3">
    <source>
        <dbReference type="ARBA" id="ARBA00022777"/>
    </source>
</evidence>
<keyword evidence="1" id="KW-0808">Transferase</keyword>
<dbReference type="SMART" id="SM00220">
    <property type="entry name" value="S_TKc"/>
    <property type="match status" value="1"/>
</dbReference>
<dbReference type="PANTHER" id="PTHR48016:SF9">
    <property type="entry name" value="MITOGEN-ACTIVATED PROTEIN KINASE KINASE KINASE 14"/>
    <property type="match status" value="1"/>
</dbReference>
<dbReference type="PROSITE" id="PS50011">
    <property type="entry name" value="PROTEIN_KINASE_DOM"/>
    <property type="match status" value="1"/>
</dbReference>
<keyword evidence="8" id="KW-1185">Reference proteome</keyword>
<dbReference type="GO" id="GO:0005524">
    <property type="term" value="F:ATP binding"/>
    <property type="evidence" value="ECO:0007669"/>
    <property type="project" value="UniProtKB-KW"/>
</dbReference>
<dbReference type="InterPro" id="IPR050538">
    <property type="entry name" value="MAP_kinase_kinase_kinase"/>
</dbReference>
<dbReference type="InterPro" id="IPR011009">
    <property type="entry name" value="Kinase-like_dom_sf"/>
</dbReference>
<proteinExistence type="predicted"/>
<keyword evidence="3" id="KW-0418">Kinase</keyword>
<dbReference type="PANTHER" id="PTHR48016">
    <property type="entry name" value="MAP KINASE KINASE KINASE SSK2-RELATED-RELATED"/>
    <property type="match status" value="1"/>
</dbReference>
<organism evidence="7 8">
    <name type="scientific">Hemibagrus wyckioides</name>
    <dbReference type="NCBI Taxonomy" id="337641"/>
    <lineage>
        <taxon>Eukaryota</taxon>
        <taxon>Metazoa</taxon>
        <taxon>Chordata</taxon>
        <taxon>Craniata</taxon>
        <taxon>Vertebrata</taxon>
        <taxon>Euteleostomi</taxon>
        <taxon>Actinopterygii</taxon>
        <taxon>Neopterygii</taxon>
        <taxon>Teleostei</taxon>
        <taxon>Ostariophysi</taxon>
        <taxon>Siluriformes</taxon>
        <taxon>Bagridae</taxon>
        <taxon>Hemibagrus</taxon>
    </lineage>
</organism>
<sequence length="1260" mass="139808">MGSFHRNEEDDESLTKMESESLVQKFNEVETGITTVIAQAEAEHCQEFCPSSIKHGLLQPPFRRASPKTLREGARRQKEFSKFGRPPWRTSTRKKSLKVEKERRAPTEKPYGSVASFSFRKFEVSCCSDIYTSAGGSPQLRSHSDSVYIYAESIKGSISCSSVSQDWDSTCLYTETEKTCDVTQDPGSETAKIGSSIEALFGSDSSCDSESIRGDGDSDSSCLNADWEHSFDSDSDSCNFAYSFAEAQWGSTSSCSGSAASGYITDCDLESSFSTTEQYGSSASGSHFEAGHCDSEANCFEGGYQNLPASRYKPGHCDSAGSHFDAGLSVSPFGHFKAGHFDFPVGHFNERGSDPPVGHFEKGHHNSPAGHFKARLCDSPVVHFEAGHCDSPVVHFEAGHCDSPVVHFEAGHCDSPVVHFEAGHCDSPVVHFEAGHFDTPVGHFEAQHCVSPVVHLDAGHCDSPPGHFEVEHCESPYGYFHERVCDPPLGHFEAGLSDSPIGHFEMGHCDSPDGHFDKRGCDSPDVHFEAGHCDSSDSHFEAGHCDSPLGRFDEDTCDLYNAFPQSSDAVCYGGQEQDYLFHFSDSSELTWRKLQGVVTHPDRYRIAPFFHEMMKETEQDRNQEKVKINKGFLFHPQRFLQAKNSEYREGREYSMLRHVQNGSYGDVFSVRDKQTGFTCAAKRIPLSSFSWEEVGTWSRLDSPRVLQLYGAVRDGLNVVLFMDLKTGSLAQLLKSRGHFPEDLALYYHCQVLQALEHLHSRKVIHLDVKVDNVLLSKDKRECFLCDFGLSEMLDQNGYSTKTFRGNGLRGTESHMSPEVARGDPRSDKADVWSSCCMLLHMLSGHQPWTRYYTHPLCLKIVSEPAPLWEIPPGCDPLTCDVIRGGLVKEPRERDSARELLEKSSRALRAVGGFFDPVQSATHNLPRPQICPPIPSYNVLPKPSNSAELSGPRIQWVSGWRDRAAEEDGTDSEDTYEDSDEGMDGSGRDGWMEKLWGSRNEYTLSEDENDTDGETKRSSAAVGMRTADEGDSDEEVESDLGSLRELGSEGEWEPFHQLQILCGSEWQHSEDEWSETEEECAPSVETSLNLCERNSRLTLACHRSVCASDAELTGKGSDWSDDLSSGVFSSYSSLTDERSFNVDWSVSTNQPPSCSFEGLGVDVWVEDVSGDTFRIRERLRVKLGHVAVGISAQISMRAFSLSTLDGKLVSPDTEVLESRMWLLCVPAPDNSTRWTWRIRDGKMETQEADGLQSDTCSTLAA</sequence>
<evidence type="ECO:0000313" key="7">
    <source>
        <dbReference type="EMBL" id="KAG7335499.1"/>
    </source>
</evidence>
<dbReference type="Pfam" id="PF00069">
    <property type="entry name" value="Pkinase"/>
    <property type="match status" value="1"/>
</dbReference>
<accession>A0A9D3P7M2</accession>
<gene>
    <name evidence="7" type="ORF">KOW79_000192</name>
</gene>
<keyword evidence="4" id="KW-0067">ATP-binding</keyword>
<feature type="compositionally biased region" description="Acidic residues" evidence="5">
    <location>
        <begin position="1028"/>
        <end position="1037"/>
    </location>
</feature>
<evidence type="ECO:0000256" key="2">
    <source>
        <dbReference type="ARBA" id="ARBA00022741"/>
    </source>
</evidence>
<dbReference type="OrthoDB" id="5836549at2759"/>
<comment type="caution">
    <text evidence="7">The sequence shown here is derived from an EMBL/GenBank/DDBJ whole genome shotgun (WGS) entry which is preliminary data.</text>
</comment>
<dbReference type="Proteomes" id="UP000824219">
    <property type="component" value="Linkage Group LG01"/>
</dbReference>
<dbReference type="EMBL" id="JAHKSW010000001">
    <property type="protein sequence ID" value="KAG7335499.1"/>
    <property type="molecule type" value="Genomic_DNA"/>
</dbReference>
<feature type="compositionally biased region" description="Acidic residues" evidence="5">
    <location>
        <begin position="966"/>
        <end position="982"/>
    </location>
</feature>
<evidence type="ECO:0000313" key="8">
    <source>
        <dbReference type="Proteomes" id="UP000824219"/>
    </source>
</evidence>
<dbReference type="GO" id="GO:0004672">
    <property type="term" value="F:protein kinase activity"/>
    <property type="evidence" value="ECO:0007669"/>
    <property type="project" value="InterPro"/>
</dbReference>
<dbReference type="PROSITE" id="PS00108">
    <property type="entry name" value="PROTEIN_KINASE_ST"/>
    <property type="match status" value="1"/>
</dbReference>
<feature type="domain" description="Protein kinase" evidence="6">
    <location>
        <begin position="653"/>
        <end position="907"/>
    </location>
</feature>
<evidence type="ECO:0000256" key="1">
    <source>
        <dbReference type="ARBA" id="ARBA00022679"/>
    </source>
</evidence>
<reference evidence="7 8" key="1">
    <citation type="submission" date="2021-06" db="EMBL/GenBank/DDBJ databases">
        <title>Chromosome-level genome assembly of the red-tail catfish (Hemibagrus wyckioides).</title>
        <authorList>
            <person name="Shao F."/>
        </authorList>
    </citation>
    <scope>NUCLEOTIDE SEQUENCE [LARGE SCALE GENOMIC DNA]</scope>
    <source>
        <strain evidence="7">EC202008001</strain>
        <tissue evidence="7">Blood</tissue>
    </source>
</reference>
<evidence type="ECO:0000256" key="4">
    <source>
        <dbReference type="ARBA" id="ARBA00022840"/>
    </source>
</evidence>
<dbReference type="InterPro" id="IPR000719">
    <property type="entry name" value="Prot_kinase_dom"/>
</dbReference>
<dbReference type="GO" id="GO:0007249">
    <property type="term" value="P:canonical NF-kappaB signal transduction"/>
    <property type="evidence" value="ECO:0007669"/>
    <property type="project" value="TreeGrafter"/>
</dbReference>
<dbReference type="AlphaFoldDB" id="A0A9D3P7M2"/>
<name>A0A9D3P7M2_9TELE</name>
<feature type="region of interest" description="Disordered" evidence="5">
    <location>
        <begin position="959"/>
        <end position="1040"/>
    </location>
</feature>
<dbReference type="Gene3D" id="1.10.510.10">
    <property type="entry name" value="Transferase(Phosphotransferase) domain 1"/>
    <property type="match status" value="1"/>
</dbReference>
<evidence type="ECO:0000259" key="6">
    <source>
        <dbReference type="PROSITE" id="PS50011"/>
    </source>
</evidence>
<dbReference type="Gene3D" id="3.30.200.20">
    <property type="entry name" value="Phosphorylase Kinase, domain 1"/>
    <property type="match status" value="1"/>
</dbReference>
<protein>
    <recommendedName>
        <fullName evidence="6">Protein kinase domain-containing protein</fullName>
    </recommendedName>
</protein>
<dbReference type="InterPro" id="IPR008271">
    <property type="entry name" value="Ser/Thr_kinase_AS"/>
</dbReference>
<feature type="compositionally biased region" description="Basic and acidic residues" evidence="5">
    <location>
        <begin position="69"/>
        <end position="82"/>
    </location>
</feature>
<keyword evidence="2" id="KW-0547">Nucleotide-binding</keyword>
<feature type="region of interest" description="Disordered" evidence="5">
    <location>
        <begin position="59"/>
        <end position="104"/>
    </location>
</feature>
<evidence type="ECO:0000256" key="5">
    <source>
        <dbReference type="SAM" id="MobiDB-lite"/>
    </source>
</evidence>
<dbReference type="SUPFAM" id="SSF56112">
    <property type="entry name" value="Protein kinase-like (PK-like)"/>
    <property type="match status" value="1"/>
</dbReference>